<dbReference type="RefSeq" id="WP_176807843.1">
    <property type="nucleotide sequence ID" value="NZ_CP055302.1"/>
</dbReference>
<dbReference type="EMBL" id="CP055305">
    <property type="protein sequence ID" value="QLB41802.1"/>
    <property type="molecule type" value="Genomic_DNA"/>
</dbReference>
<organism evidence="1 3">
    <name type="scientific">Mannheimia pernigra</name>
    <dbReference type="NCBI Taxonomy" id="111844"/>
    <lineage>
        <taxon>Bacteria</taxon>
        <taxon>Pseudomonadati</taxon>
        <taxon>Pseudomonadota</taxon>
        <taxon>Gammaproteobacteria</taxon>
        <taxon>Pasteurellales</taxon>
        <taxon>Pasteurellaceae</taxon>
        <taxon>Mannheimia</taxon>
    </lineage>
</organism>
<dbReference type="Proteomes" id="UP000509784">
    <property type="component" value="Chromosome"/>
</dbReference>
<name>A0A7H8UMC1_9PAST</name>
<accession>A0A7H8UMC1</accession>
<sequence>MGQPTFVARGYCVDTVDVNAEMIRKYLKYQEKHELEDKQLRLSDI</sequence>
<protein>
    <recommendedName>
        <fullName evidence="5">Transposase</fullName>
    </recommendedName>
</protein>
<gene>
    <name evidence="1" type="ORF">HV559_01745</name>
    <name evidence="2" type="ORF">HV560_02590</name>
</gene>
<evidence type="ECO:0000313" key="1">
    <source>
        <dbReference type="EMBL" id="QLB39701.1"/>
    </source>
</evidence>
<keyword evidence="3" id="KW-1185">Reference proteome</keyword>
<dbReference type="KEGG" id="mpeg:HV560_02590"/>
<evidence type="ECO:0000313" key="3">
    <source>
        <dbReference type="Proteomes" id="UP000509660"/>
    </source>
</evidence>
<dbReference type="AlphaFoldDB" id="A0A7H8UMC1"/>
<evidence type="ECO:0000313" key="2">
    <source>
        <dbReference type="EMBL" id="QLB41802.1"/>
    </source>
</evidence>
<proteinExistence type="predicted"/>
<evidence type="ECO:0008006" key="5">
    <source>
        <dbReference type="Google" id="ProtNLM"/>
    </source>
</evidence>
<dbReference type="Proteomes" id="UP000509660">
    <property type="component" value="Chromosome"/>
</dbReference>
<dbReference type="EMBL" id="CP055306">
    <property type="protein sequence ID" value="QLB39701.1"/>
    <property type="molecule type" value="Genomic_DNA"/>
</dbReference>
<evidence type="ECO:0000313" key="4">
    <source>
        <dbReference type="Proteomes" id="UP000509784"/>
    </source>
</evidence>
<accession>A0A7H8UTZ0</accession>
<reference evidence="3 4" key="1">
    <citation type="submission" date="2020-06" db="EMBL/GenBank/DDBJ databases">
        <title>Mannheimia pernigra sp. nov. isolated from bovine respiratory tract.</title>
        <authorList>
            <person name="Kuhnert P."/>
            <person name="Akarsu-Egger H."/>
        </authorList>
    </citation>
    <scope>NUCLEOTIDE SEQUENCE [LARGE SCALE GENOMIC DNA]</scope>
    <source>
        <strain evidence="2 4">17CN0883</strain>
        <strain evidence="1 3">BNO311</strain>
    </source>
</reference>